<name>A2EGQ6_TRIV3</name>
<dbReference type="RefSeq" id="XP_001320367.1">
    <property type="nucleotide sequence ID" value="XM_001320332.1"/>
</dbReference>
<dbReference type="Proteomes" id="UP000001542">
    <property type="component" value="Unassembled WGS sequence"/>
</dbReference>
<dbReference type="OrthoDB" id="10652996at2759"/>
<gene>
    <name evidence="2" type="ORF">TVAG_302310</name>
</gene>
<feature type="coiled-coil region" evidence="1">
    <location>
        <begin position="489"/>
        <end position="704"/>
    </location>
</feature>
<organism evidence="2 3">
    <name type="scientific">Trichomonas vaginalis (strain ATCC PRA-98 / G3)</name>
    <dbReference type="NCBI Taxonomy" id="412133"/>
    <lineage>
        <taxon>Eukaryota</taxon>
        <taxon>Metamonada</taxon>
        <taxon>Parabasalia</taxon>
        <taxon>Trichomonadida</taxon>
        <taxon>Trichomonadidae</taxon>
        <taxon>Trichomonas</taxon>
    </lineage>
</organism>
<dbReference type="EMBL" id="DS113384">
    <property type="protein sequence ID" value="EAY08144.1"/>
    <property type="molecule type" value="Genomic_DNA"/>
</dbReference>
<evidence type="ECO:0000256" key="1">
    <source>
        <dbReference type="SAM" id="Coils"/>
    </source>
</evidence>
<dbReference type="AlphaFoldDB" id="A2EGQ6"/>
<accession>A2EGQ6</accession>
<feature type="coiled-coil region" evidence="1">
    <location>
        <begin position="261"/>
        <end position="295"/>
    </location>
</feature>
<protein>
    <recommendedName>
        <fullName evidence="4">Viral A-type inclusion protein</fullName>
    </recommendedName>
</protein>
<sequence length="1019" mass="117671">MDSDLSSPITENGDSESVDFFCAQFNAKFGVSTTNLQQVLDICDALFSDLHQQQNPIDVNGKIEKLKKKLNDTRAKNSDLIGEIQDLANQNEEMQNIIENLQHEINAQKEKCNYLESNLNNSQNQIAELKQGLERGTQTKNNLQKSLDTLSDMYQDQISEVTSLAQQRTQLLKIIQKQKLLNEGFENEAKSVNAKSQVKQVPAPIPDNFVDLFTILASITKAVSEVLPSTLLPELVKIRDNAECSPIDRVTQIINTICTSNKNLESTINANNDKINEITQENEKLQQNVINVLALFEEELSFMQNLSTSNDISSSLLYRPEIGGPIHLDEKSREFLIRRCANNAKFIQETISTIRIEDIQESIESADPTHIFDLLIPNNLSDKLHAFYNRMGSNDNPIFRELFDMYAAQIFSNSLLQNHCVEVRSRYEILQRNLNQAKQELEAKVEPNKQILKEIVRLRKREEKIKILLSQFFDVGEERNIVKLVFNALKTLTAEKSEQQKIEEKSEENPKFEEKVTEKSEIENDENIKELNDKIEDLTRKLANAKEMKQEMEERMNELQNDFANKQKSMDEVISKYKAQNEESINQLKSATAQLEDLRHENTQKTEEISQLKENSTEINDQLREAKDLIQQMKIERRELKQHVDMLETANRKSIDRLKEKSQSLRHEYEKAVQETQAELASARIELETTMDDYRKLLAKSEEKDENLIRLQAMNKTFELKLKAMDEKRMSETNSLQMQMQTQLDSVIAQSRAKITQKEEENLALIVTYSHRFEERYNLSLIPSSLSEFLETLENELEKKNKAQIVYEETVSDLLRVQHLLNLLPSSNIFDAVNDLFAEKEKLKQQHESDSLEIQKMTEKFDETIKERKQTLVQIEALREWDNWARRLHRIVCERSCTTYSSEKLRLSLEEAILSAVSQKTILNRLENLRQQKTALLLVDRPILTTRTQTIRPTWASIISVCVSCRRIQKMAGAVSIISQTPTTVELNASYTSYDSLNSTKPSNQSDESIRYPPLFTSL</sequence>
<dbReference type="PANTHER" id="PTHR19327">
    <property type="entry name" value="GOLGIN"/>
    <property type="match status" value="1"/>
</dbReference>
<dbReference type="KEGG" id="tva:4766042"/>
<evidence type="ECO:0000313" key="2">
    <source>
        <dbReference type="EMBL" id="EAY08144.1"/>
    </source>
</evidence>
<dbReference type="VEuPathDB" id="TrichDB:TVAGG3_0173020"/>
<feature type="coiled-coil region" evidence="1">
    <location>
        <begin position="63"/>
        <end position="139"/>
    </location>
</feature>
<keyword evidence="1" id="KW-0175">Coiled coil</keyword>
<dbReference type="Gene3D" id="1.10.287.1490">
    <property type="match status" value="1"/>
</dbReference>
<dbReference type="PANTHER" id="PTHR19327:SF0">
    <property type="entry name" value="GOLGIN SUBFAMILY A MEMBER 4"/>
    <property type="match status" value="1"/>
</dbReference>
<dbReference type="SMR" id="A2EGQ6"/>
<dbReference type="InParanoid" id="A2EGQ6"/>
<dbReference type="SUPFAM" id="SSF90257">
    <property type="entry name" value="Myosin rod fragments"/>
    <property type="match status" value="1"/>
</dbReference>
<dbReference type="VEuPathDB" id="TrichDB:TVAG_302310"/>
<evidence type="ECO:0000313" key="3">
    <source>
        <dbReference type="Proteomes" id="UP000001542"/>
    </source>
</evidence>
<evidence type="ECO:0008006" key="4">
    <source>
        <dbReference type="Google" id="ProtNLM"/>
    </source>
</evidence>
<reference evidence="2" key="1">
    <citation type="submission" date="2006-10" db="EMBL/GenBank/DDBJ databases">
        <authorList>
            <person name="Amadeo P."/>
            <person name="Zhao Q."/>
            <person name="Wortman J."/>
            <person name="Fraser-Liggett C."/>
            <person name="Carlton J."/>
        </authorList>
    </citation>
    <scope>NUCLEOTIDE SEQUENCE</scope>
    <source>
        <strain evidence="2">G3</strain>
    </source>
</reference>
<proteinExistence type="predicted"/>
<reference evidence="2" key="2">
    <citation type="journal article" date="2007" name="Science">
        <title>Draft genome sequence of the sexually transmitted pathogen Trichomonas vaginalis.</title>
        <authorList>
            <person name="Carlton J.M."/>
            <person name="Hirt R.P."/>
            <person name="Silva J.C."/>
            <person name="Delcher A.L."/>
            <person name="Schatz M."/>
            <person name="Zhao Q."/>
            <person name="Wortman J.R."/>
            <person name="Bidwell S.L."/>
            <person name="Alsmark U.C.M."/>
            <person name="Besteiro S."/>
            <person name="Sicheritz-Ponten T."/>
            <person name="Noel C.J."/>
            <person name="Dacks J.B."/>
            <person name="Foster P.G."/>
            <person name="Simillion C."/>
            <person name="Van de Peer Y."/>
            <person name="Miranda-Saavedra D."/>
            <person name="Barton G.J."/>
            <person name="Westrop G.D."/>
            <person name="Mueller S."/>
            <person name="Dessi D."/>
            <person name="Fiori P.L."/>
            <person name="Ren Q."/>
            <person name="Paulsen I."/>
            <person name="Zhang H."/>
            <person name="Bastida-Corcuera F.D."/>
            <person name="Simoes-Barbosa A."/>
            <person name="Brown M.T."/>
            <person name="Hayes R.D."/>
            <person name="Mukherjee M."/>
            <person name="Okumura C.Y."/>
            <person name="Schneider R."/>
            <person name="Smith A.J."/>
            <person name="Vanacova S."/>
            <person name="Villalvazo M."/>
            <person name="Haas B.J."/>
            <person name="Pertea M."/>
            <person name="Feldblyum T.V."/>
            <person name="Utterback T.R."/>
            <person name="Shu C.L."/>
            <person name="Osoegawa K."/>
            <person name="de Jong P.J."/>
            <person name="Hrdy I."/>
            <person name="Horvathova L."/>
            <person name="Zubacova Z."/>
            <person name="Dolezal P."/>
            <person name="Malik S.B."/>
            <person name="Logsdon J.M. Jr."/>
            <person name="Henze K."/>
            <person name="Gupta A."/>
            <person name="Wang C.C."/>
            <person name="Dunne R.L."/>
            <person name="Upcroft J.A."/>
            <person name="Upcroft P."/>
            <person name="White O."/>
            <person name="Salzberg S.L."/>
            <person name="Tang P."/>
            <person name="Chiu C.-H."/>
            <person name="Lee Y.-S."/>
            <person name="Embley T.M."/>
            <person name="Coombs G.H."/>
            <person name="Mottram J.C."/>
            <person name="Tachezy J."/>
            <person name="Fraser-Liggett C.M."/>
            <person name="Johnson P.J."/>
        </authorList>
    </citation>
    <scope>NUCLEOTIDE SEQUENCE [LARGE SCALE GENOMIC DNA]</scope>
    <source>
        <strain evidence="2">G3</strain>
    </source>
</reference>
<keyword evidence="3" id="KW-1185">Reference proteome</keyword>